<accession>A0A5B8JDU5</accession>
<proteinExistence type="predicted"/>
<feature type="region of interest" description="Disordered" evidence="1">
    <location>
        <begin position="184"/>
        <end position="213"/>
    </location>
</feature>
<sequence>MTASEWSPAFTARVAEQLRRARKAAGLTVAAASAACADQGLPIPATTITNLETGRRTSVDLAEFLVLATVYGVPPITLMFPLDAEAAVEVLPGQEVPTWDALAWFTGETRLDHPVPEGSPREVLDLFRAHSDAATTALTSARMAKERRRKAALATDASRRDALLETVASYEELAGEDRRELHAFRDRMRERGLTPPPLPAEVASGEPSAEGQV</sequence>
<dbReference type="Gene3D" id="1.10.260.40">
    <property type="entry name" value="lambda repressor-like DNA-binding domains"/>
    <property type="match status" value="1"/>
</dbReference>
<name>A0A5B8JDU5_9ACTN</name>
<dbReference type="KEGG" id="sqz:FQU76_18450"/>
<evidence type="ECO:0000256" key="1">
    <source>
        <dbReference type="SAM" id="MobiDB-lite"/>
    </source>
</evidence>
<reference evidence="3 4" key="1">
    <citation type="submission" date="2019-07" db="EMBL/GenBank/DDBJ databases">
        <authorList>
            <person name="Zhu P."/>
        </authorList>
    </citation>
    <scope>NUCLEOTIDE SEQUENCE [LARGE SCALE GENOMIC DNA]</scope>
    <source>
        <strain evidence="3 4">SSL-25</strain>
    </source>
</reference>
<dbReference type="SMART" id="SM00530">
    <property type="entry name" value="HTH_XRE"/>
    <property type="match status" value="1"/>
</dbReference>
<dbReference type="InterPro" id="IPR001387">
    <property type="entry name" value="Cro/C1-type_HTH"/>
</dbReference>
<dbReference type="InterPro" id="IPR010982">
    <property type="entry name" value="Lambda_DNA-bd_dom_sf"/>
</dbReference>
<organism evidence="3 4">
    <name type="scientific">Streptomyces qinzhouensis</name>
    <dbReference type="NCBI Taxonomy" id="2599401"/>
    <lineage>
        <taxon>Bacteria</taxon>
        <taxon>Bacillati</taxon>
        <taxon>Actinomycetota</taxon>
        <taxon>Actinomycetes</taxon>
        <taxon>Kitasatosporales</taxon>
        <taxon>Streptomycetaceae</taxon>
        <taxon>Streptomyces</taxon>
    </lineage>
</organism>
<evidence type="ECO:0000313" key="3">
    <source>
        <dbReference type="EMBL" id="QDY78141.1"/>
    </source>
</evidence>
<gene>
    <name evidence="3" type="ORF">FQU76_18450</name>
</gene>
<dbReference type="SUPFAM" id="SSF47413">
    <property type="entry name" value="lambda repressor-like DNA-binding domains"/>
    <property type="match status" value="1"/>
</dbReference>
<dbReference type="Proteomes" id="UP000320580">
    <property type="component" value="Chromosome"/>
</dbReference>
<protein>
    <submittedName>
        <fullName evidence="3">Helix-turn-helix domain-containing protein</fullName>
    </submittedName>
</protein>
<dbReference type="PROSITE" id="PS50943">
    <property type="entry name" value="HTH_CROC1"/>
    <property type="match status" value="1"/>
</dbReference>
<keyword evidence="4" id="KW-1185">Reference proteome</keyword>
<feature type="domain" description="HTH cro/C1-type" evidence="2">
    <location>
        <begin position="18"/>
        <end position="78"/>
    </location>
</feature>
<evidence type="ECO:0000313" key="4">
    <source>
        <dbReference type="Proteomes" id="UP000320580"/>
    </source>
</evidence>
<dbReference type="EMBL" id="CP042266">
    <property type="protein sequence ID" value="QDY78141.1"/>
    <property type="molecule type" value="Genomic_DNA"/>
</dbReference>
<dbReference type="GO" id="GO:0003677">
    <property type="term" value="F:DNA binding"/>
    <property type="evidence" value="ECO:0007669"/>
    <property type="project" value="InterPro"/>
</dbReference>
<evidence type="ECO:0000259" key="2">
    <source>
        <dbReference type="PROSITE" id="PS50943"/>
    </source>
</evidence>
<dbReference type="OrthoDB" id="4161577at2"/>
<dbReference type="Pfam" id="PF13560">
    <property type="entry name" value="HTH_31"/>
    <property type="match status" value="1"/>
</dbReference>
<dbReference type="RefSeq" id="WP_146481461.1">
    <property type="nucleotide sequence ID" value="NZ_CP042266.1"/>
</dbReference>
<dbReference type="AlphaFoldDB" id="A0A5B8JDU5"/>